<protein>
    <recommendedName>
        <fullName evidence="2">Sensor histidine kinase NatK-like C-terminal domain-containing protein</fullName>
    </recommendedName>
</protein>
<evidence type="ECO:0000313" key="4">
    <source>
        <dbReference type="Proteomes" id="UP000030993"/>
    </source>
</evidence>
<dbReference type="Proteomes" id="UP000030993">
    <property type="component" value="Unassembled WGS sequence"/>
</dbReference>
<dbReference type="RefSeq" id="WP_039206092.1">
    <property type="nucleotide sequence ID" value="NZ_JSCE01000043.1"/>
</dbReference>
<keyword evidence="1" id="KW-0472">Membrane</keyword>
<gene>
    <name evidence="3" type="ORF">NZ47_02340</name>
</gene>
<organism evidence="3 4">
    <name type="scientific">Anaerovibrio lipolyticus</name>
    <dbReference type="NCBI Taxonomy" id="82374"/>
    <lineage>
        <taxon>Bacteria</taxon>
        <taxon>Bacillati</taxon>
        <taxon>Bacillota</taxon>
        <taxon>Negativicutes</taxon>
        <taxon>Selenomonadales</taxon>
        <taxon>Selenomonadaceae</taxon>
        <taxon>Anaerovibrio</taxon>
    </lineage>
</organism>
<feature type="transmembrane region" description="Helical" evidence="1">
    <location>
        <begin position="148"/>
        <end position="173"/>
    </location>
</feature>
<dbReference type="Gene3D" id="3.30.565.10">
    <property type="entry name" value="Histidine kinase-like ATPase, C-terminal domain"/>
    <property type="match status" value="1"/>
</dbReference>
<dbReference type="GO" id="GO:0042802">
    <property type="term" value="F:identical protein binding"/>
    <property type="evidence" value="ECO:0007669"/>
    <property type="project" value="TreeGrafter"/>
</dbReference>
<dbReference type="CDD" id="cd16935">
    <property type="entry name" value="HATPase_AgrC-ComD-like"/>
    <property type="match status" value="1"/>
</dbReference>
<dbReference type="PANTHER" id="PTHR40448">
    <property type="entry name" value="TWO-COMPONENT SENSOR HISTIDINE KINASE"/>
    <property type="match status" value="1"/>
</dbReference>
<dbReference type="eggNOG" id="COG3290">
    <property type="taxonomic scope" value="Bacteria"/>
</dbReference>
<accession>A0A0B2K1U1</accession>
<feature type="transmembrane region" description="Helical" evidence="1">
    <location>
        <begin position="233"/>
        <end position="257"/>
    </location>
</feature>
<evidence type="ECO:0000259" key="2">
    <source>
        <dbReference type="Pfam" id="PF14501"/>
    </source>
</evidence>
<dbReference type="STRING" id="82374.NZ47_02340"/>
<dbReference type="InterPro" id="IPR036890">
    <property type="entry name" value="HATPase_C_sf"/>
</dbReference>
<feature type="transmembrane region" description="Helical" evidence="1">
    <location>
        <begin position="104"/>
        <end position="128"/>
    </location>
</feature>
<feature type="transmembrane region" description="Helical" evidence="1">
    <location>
        <begin position="66"/>
        <end position="84"/>
    </location>
</feature>
<keyword evidence="1" id="KW-1133">Transmembrane helix</keyword>
<keyword evidence="1" id="KW-0812">Transmembrane</keyword>
<feature type="domain" description="Sensor histidine kinase NatK-like C-terminal" evidence="2">
    <location>
        <begin position="376"/>
        <end position="467"/>
    </location>
</feature>
<dbReference type="AlphaFoldDB" id="A0A0B2K1U1"/>
<dbReference type="PANTHER" id="PTHR40448:SF1">
    <property type="entry name" value="TWO-COMPONENT SENSOR HISTIDINE KINASE"/>
    <property type="match status" value="1"/>
</dbReference>
<sequence length="491" mass="56959">MYEEEYVLEALVHILNGWLSFWYGDLFLRRKYANRRKAAIIWITVYVVGQILYGRLVEAYPLYDRFTHVVSYILLLSLLQYFFFEKNLPRQVFVVVSFVAGWEILRFTVSPLAHAVLGLWSPFWGWLLEYFADRDLMPIESLTEYMLMLNRVAIVAVLAICRGLQLGLLFLYLRLIGRHFIRIDEEMTGQESWFLLIPCITVLCIDLTMRLMAYSVDNSALMIIYERVPETLVLLPVVSLLLLGIVVSSVILFRGVIQSKDEERKRLLLENRVADVQHQIEDLQDIYGDMRGLRHDLRGHIANLTAYIRNRSMGENKDLGAYLEGMEKTVARLDFADHTGNPMLDVILHQIRQQAKRKEIDFSVNFHYPKNASFDVYDVSIILNNALQNAIEACEKVKGARNIDLHSYEKGSLFFLEIENDYDGQLVWKTGAELPETTKAEKRVHGIGLDNIQRCARKYNGDVEIRALSKGDKQVFNLTVMLYHREEKSDN</sequence>
<feature type="transmembrane region" description="Helical" evidence="1">
    <location>
        <begin position="38"/>
        <end position="54"/>
    </location>
</feature>
<dbReference type="Pfam" id="PF14501">
    <property type="entry name" value="HATPase_c_5"/>
    <property type="match status" value="1"/>
</dbReference>
<comment type="caution">
    <text evidence="3">The sequence shown here is derived from an EMBL/GenBank/DDBJ whole genome shotgun (WGS) entry which is preliminary data.</text>
</comment>
<evidence type="ECO:0000313" key="3">
    <source>
        <dbReference type="EMBL" id="KHM52858.1"/>
    </source>
</evidence>
<proteinExistence type="predicted"/>
<evidence type="ECO:0000256" key="1">
    <source>
        <dbReference type="SAM" id="Phobius"/>
    </source>
</evidence>
<feature type="transmembrane region" description="Helical" evidence="1">
    <location>
        <begin position="193"/>
        <end position="213"/>
    </location>
</feature>
<reference evidence="3 4" key="1">
    <citation type="journal article" date="2013" name="PLoS ONE">
        <title>Identification and characterization of three novel lipases belonging to families II and V from Anaerovibrio lipolyticus 5ST.</title>
        <authorList>
            <person name="Prive F."/>
            <person name="Kaderbhai N.N."/>
            <person name="Girdwood S."/>
            <person name="Worgan H.J."/>
            <person name="Pinloche E."/>
            <person name="Scollan N.D."/>
            <person name="Huws S.A."/>
            <person name="Newbold C.J."/>
        </authorList>
    </citation>
    <scope>NUCLEOTIDE SEQUENCE [LARGE SCALE GENOMIC DNA]</scope>
    <source>
        <strain evidence="3 4">5S</strain>
    </source>
</reference>
<name>A0A0B2K1U1_9FIRM</name>
<dbReference type="InterPro" id="IPR032834">
    <property type="entry name" value="NatK-like_C"/>
</dbReference>
<keyword evidence="4" id="KW-1185">Reference proteome</keyword>
<dbReference type="SUPFAM" id="SSF55874">
    <property type="entry name" value="ATPase domain of HSP90 chaperone/DNA topoisomerase II/histidine kinase"/>
    <property type="match status" value="1"/>
</dbReference>
<dbReference type="EMBL" id="JSCE01000043">
    <property type="protein sequence ID" value="KHM52858.1"/>
    <property type="molecule type" value="Genomic_DNA"/>
</dbReference>